<evidence type="ECO:0000313" key="4">
    <source>
        <dbReference type="EMBL" id="CAK0908771.1"/>
    </source>
</evidence>
<feature type="domain" description="C2H2-type" evidence="3">
    <location>
        <begin position="1517"/>
        <end position="1538"/>
    </location>
</feature>
<feature type="region of interest" description="Disordered" evidence="2">
    <location>
        <begin position="216"/>
        <end position="235"/>
    </location>
</feature>
<dbReference type="InterPro" id="IPR013087">
    <property type="entry name" value="Znf_C2H2_type"/>
</dbReference>
<organism evidence="4 5">
    <name type="scientific">Prorocentrum cordatum</name>
    <dbReference type="NCBI Taxonomy" id="2364126"/>
    <lineage>
        <taxon>Eukaryota</taxon>
        <taxon>Sar</taxon>
        <taxon>Alveolata</taxon>
        <taxon>Dinophyceae</taxon>
        <taxon>Prorocentrales</taxon>
        <taxon>Prorocentraceae</taxon>
        <taxon>Prorocentrum</taxon>
    </lineage>
</organism>
<dbReference type="Proteomes" id="UP001189429">
    <property type="component" value="Unassembled WGS sequence"/>
</dbReference>
<evidence type="ECO:0000256" key="2">
    <source>
        <dbReference type="SAM" id="MobiDB-lite"/>
    </source>
</evidence>
<feature type="non-terminal residue" evidence="4">
    <location>
        <position position="1"/>
    </location>
</feature>
<evidence type="ECO:0000256" key="1">
    <source>
        <dbReference type="SAM" id="Coils"/>
    </source>
</evidence>
<reference evidence="4" key="1">
    <citation type="submission" date="2023-10" db="EMBL/GenBank/DDBJ databases">
        <authorList>
            <person name="Chen Y."/>
            <person name="Shah S."/>
            <person name="Dougan E. K."/>
            <person name="Thang M."/>
            <person name="Chan C."/>
        </authorList>
    </citation>
    <scope>NUCLEOTIDE SEQUENCE [LARGE SCALE GENOMIC DNA]</scope>
</reference>
<sequence length="1567" mass="174582">AAGVLRGADHIRLPNHGDLCVASSALDQLLRVGGVAAPALGLLPLPRGLHRLGGVVALDVEDAGGLVHIRPLEDPVRHGYHYGHPALPALYLLRHLDRLRHGRRHGKVDRGPEGRRQVRCYCQGPARPDLRVLFHPVLHRHVAVAPVLVLDLHHLLAAGHRAVLHAVVVPGGDPRHHVPVVLRESAVHHQLCHELSLRVGPGERRAEALLDTARVREDAGGHPPDPGPADAKARCEGPGQAELYPEHVAVTTQDVRANRPGTDGFVHSEDEQGCSSASPQPDNFYHRAHPSWVDPPTDVKDLANHRTTLKSTLKALEQQLTCQRSLNMNEQRVQTLELEYATILYMYIAAQPPRERTNNHIMYLERARARLQTAAETESEAKAQLAKATSARVALEKDVEQAEVLLETFKTQQAKPHRSTCQLGRGPQGELLRGRRRQASSPFNGAPPEAFSQQTERMYRQDIVYATAILQYFSLLTFSHSPGDMEMKIQQWWSETGQLLGKLLDPGIPEVHFWDSNGTMGSVVSSSVGSVHDAPENKTGSLFHEIFAREERKKGRRIDYVVCSHSVAAQGARVARDIELAITIADHKTVSIMAKIPLQQQNPVHYAYPRSKYDESLFCDTKARQRFQELLLHVPQPEFQVHAADHCQQPTTYLQDAIATAFPSPPQKKKTDNGRKPRHAWVFTKALEHMDTRAGFLRHFRDTYKSWKIAALATVFRAWATPIGGSWFSYRQLSWRFALRPLDSGARRWYQYIGEAIKGAAQGLSGIQKLPFELEAYPEAHKVSRPRPDRLQSFELTWLNDTIAQGNCTIIMIALAAGAKVVLAMRHTSLFLSTEVVNLQLRADLRMHAQEIAKYVSSEWSRRDLLQAFRRLRSIGAGSKKKVRRRVLPILNGFDENPFDSERAVADVWTQRFALIEAGPVIPISDLAYHSSGIQELPQELLDRIAFAPEDLYTMAQVLQALRSAKPSAAGPDGIAGNMVRKLAGELAPLLLPLPLKAQYRGVAHGGADFAALEVRTMQQIGLQTRQSALFILTDALVFETGASDEALAHILKRAGLPPEAMDELEAYIKTHGPIMGALQFPKRFRAQVADCYQSNWFVVPGSSTMAFPQEGTGPGQQLGGLVHNFVMALVAKEAQDALVDLGIELRIPVSEDRSISTYLGQDTQHVHTDHSMDMACFDDAMFMLLGSPSDLLRLAPFAASIIFDAFGSRGIQLHTAKGNSAALFQLRGKGSDIAKRRLWLQRGGTIRSVTRLYGQLGLHAVRQYTHLGTVLDEGCSLGPELAHRRQATVSEWKKLRSVVRDPHLENRIGMIWIDSLMCSSRLYQVCTWPTLTLAQSAQLADDIVRMYRAVVHCPRIDKTALSSAQILAKVAKPDLGSMLRVHRLGLCGRLLHHGPAHLLAPVGYCATLGTNSWLHQVMRDLEWVRQHHYRLKELPKASEDLAAWESLILGSETRWKVILKAALQAHISHHARTTLAAVVEAEAFQVLDDAGVPKAFTDPSHRLRVQDQATMPSYTCLWCPEKFDAIKGFKQHTAREHRTFIHRRSQLSRYKDVPEPAQSRTLSHER</sequence>
<comment type="caution">
    <text evidence="4">The sequence shown here is derived from an EMBL/GenBank/DDBJ whole genome shotgun (WGS) entry which is preliminary data.</text>
</comment>
<accession>A0ABN9YC21</accession>
<keyword evidence="5" id="KW-1185">Reference proteome</keyword>
<feature type="coiled-coil region" evidence="1">
    <location>
        <begin position="364"/>
        <end position="412"/>
    </location>
</feature>
<dbReference type="EMBL" id="CAUYUJ010022072">
    <property type="protein sequence ID" value="CAK0908771.1"/>
    <property type="molecule type" value="Genomic_DNA"/>
</dbReference>
<keyword evidence="1" id="KW-0175">Coiled coil</keyword>
<evidence type="ECO:0000313" key="5">
    <source>
        <dbReference type="Proteomes" id="UP001189429"/>
    </source>
</evidence>
<gene>
    <name evidence="4" type="ORF">PCOR1329_LOCUS83368</name>
</gene>
<protein>
    <recommendedName>
        <fullName evidence="3">C2H2-type domain-containing protein</fullName>
    </recommendedName>
</protein>
<name>A0ABN9YC21_9DINO</name>
<proteinExistence type="predicted"/>
<feature type="region of interest" description="Disordered" evidence="2">
    <location>
        <begin position="416"/>
        <end position="452"/>
    </location>
</feature>
<evidence type="ECO:0000259" key="3">
    <source>
        <dbReference type="PROSITE" id="PS00028"/>
    </source>
</evidence>
<dbReference type="PROSITE" id="PS00028">
    <property type="entry name" value="ZINC_FINGER_C2H2_1"/>
    <property type="match status" value="1"/>
</dbReference>